<sequence>MSDITEQMEAKALERLHTDMTGVQGLDVPADKPWLNSMESVNGIVQGFVSEVLRKYSLISEGFTFDQFTNWVKTESERLNFLFLGYGEGPDIDFTRGVWNMPSQLGNFIRVAEGVDGDCRTAARDMFASLAVDVMTVFAKHHSEPVEDWGWELEALIESVASNLLGLPCEDEDLIAASTDD</sequence>
<organism evidence="1">
    <name type="scientific">uncultured Caudovirales phage</name>
    <dbReference type="NCBI Taxonomy" id="2100421"/>
    <lineage>
        <taxon>Viruses</taxon>
        <taxon>Duplodnaviria</taxon>
        <taxon>Heunggongvirae</taxon>
        <taxon>Uroviricota</taxon>
        <taxon>Caudoviricetes</taxon>
        <taxon>Peduoviridae</taxon>
        <taxon>Maltschvirus</taxon>
        <taxon>Maltschvirus maltsch</taxon>
    </lineage>
</organism>
<name>A0A6J5KK22_9CAUD</name>
<dbReference type="EMBL" id="LR796164">
    <property type="protein sequence ID" value="CAB4122538.1"/>
    <property type="molecule type" value="Genomic_DNA"/>
</dbReference>
<accession>A0A6J5KK22</accession>
<evidence type="ECO:0000313" key="1">
    <source>
        <dbReference type="EMBL" id="CAB4122538.1"/>
    </source>
</evidence>
<protein>
    <submittedName>
        <fullName evidence="1">Uncharacterized protein</fullName>
    </submittedName>
</protein>
<proteinExistence type="predicted"/>
<reference evidence="1" key="1">
    <citation type="submission" date="2020-04" db="EMBL/GenBank/DDBJ databases">
        <authorList>
            <person name="Chiriac C."/>
            <person name="Salcher M."/>
            <person name="Ghai R."/>
            <person name="Kavagutti S V."/>
        </authorList>
    </citation>
    <scope>NUCLEOTIDE SEQUENCE</scope>
</reference>
<gene>
    <name evidence="1" type="ORF">UFOVP36_60</name>
</gene>